<dbReference type="Gene3D" id="3.40.50.620">
    <property type="entry name" value="HUPs"/>
    <property type="match status" value="2"/>
</dbReference>
<keyword evidence="8" id="KW-0648">Protein biosynthesis</keyword>
<dbReference type="Pfam" id="PF01406">
    <property type="entry name" value="tRNA-synt_1e"/>
    <property type="match status" value="1"/>
</dbReference>
<dbReference type="PANTHER" id="PTHR10890">
    <property type="entry name" value="CYSTEINYL-TRNA SYNTHETASE"/>
    <property type="match status" value="1"/>
</dbReference>
<dbReference type="InterPro" id="IPR015803">
    <property type="entry name" value="Cys-tRNA-ligase"/>
</dbReference>
<evidence type="ECO:0000256" key="9">
    <source>
        <dbReference type="ARBA" id="ARBA00023146"/>
    </source>
</evidence>
<feature type="domain" description="tRNA synthetases class I catalytic" evidence="11">
    <location>
        <begin position="29"/>
        <end position="465"/>
    </location>
</feature>
<dbReference type="Proteomes" id="UP000800092">
    <property type="component" value="Unassembled WGS sequence"/>
</dbReference>
<name>A0A6A6H8L5_VIRVR</name>
<dbReference type="OrthoDB" id="438179at2759"/>
<dbReference type="InterPro" id="IPR024909">
    <property type="entry name" value="Cys-tRNA/MSH_ligase"/>
</dbReference>
<dbReference type="AlphaFoldDB" id="A0A6A6H8L5"/>
<organism evidence="12 13">
    <name type="scientific">Viridothelium virens</name>
    <name type="common">Speckled blister lichen</name>
    <name type="synonym">Trypethelium virens</name>
    <dbReference type="NCBI Taxonomy" id="1048519"/>
    <lineage>
        <taxon>Eukaryota</taxon>
        <taxon>Fungi</taxon>
        <taxon>Dikarya</taxon>
        <taxon>Ascomycota</taxon>
        <taxon>Pezizomycotina</taxon>
        <taxon>Dothideomycetes</taxon>
        <taxon>Dothideomycetes incertae sedis</taxon>
        <taxon>Trypetheliales</taxon>
        <taxon>Trypetheliaceae</taxon>
        <taxon>Viridothelium</taxon>
    </lineage>
</organism>
<evidence type="ECO:0000256" key="7">
    <source>
        <dbReference type="ARBA" id="ARBA00022840"/>
    </source>
</evidence>
<dbReference type="InterPro" id="IPR009080">
    <property type="entry name" value="tRNAsynth_Ia_anticodon-bd"/>
</dbReference>
<dbReference type="GO" id="GO:0005524">
    <property type="term" value="F:ATP binding"/>
    <property type="evidence" value="ECO:0007669"/>
    <property type="project" value="UniProtKB-KW"/>
</dbReference>
<dbReference type="GO" id="GO:0006423">
    <property type="term" value="P:cysteinyl-tRNA aminoacylation"/>
    <property type="evidence" value="ECO:0007669"/>
    <property type="project" value="InterPro"/>
</dbReference>
<evidence type="ECO:0000256" key="3">
    <source>
        <dbReference type="ARBA" id="ARBA00022598"/>
    </source>
</evidence>
<evidence type="ECO:0000256" key="2">
    <source>
        <dbReference type="ARBA" id="ARBA00012832"/>
    </source>
</evidence>
<dbReference type="GO" id="GO:0046872">
    <property type="term" value="F:metal ion binding"/>
    <property type="evidence" value="ECO:0007669"/>
    <property type="project" value="UniProtKB-KW"/>
</dbReference>
<evidence type="ECO:0000256" key="4">
    <source>
        <dbReference type="ARBA" id="ARBA00022723"/>
    </source>
</evidence>
<dbReference type="NCBIfam" id="TIGR00435">
    <property type="entry name" value="cysS"/>
    <property type="match status" value="1"/>
</dbReference>
<dbReference type="SUPFAM" id="SSF47323">
    <property type="entry name" value="Anticodon-binding domain of a subclass of class I aminoacyl-tRNA synthetases"/>
    <property type="match status" value="1"/>
</dbReference>
<dbReference type="SUPFAM" id="SSF52374">
    <property type="entry name" value="Nucleotidylyl transferase"/>
    <property type="match status" value="1"/>
</dbReference>
<evidence type="ECO:0000256" key="10">
    <source>
        <dbReference type="ARBA" id="ARBA00031499"/>
    </source>
</evidence>
<evidence type="ECO:0000256" key="6">
    <source>
        <dbReference type="ARBA" id="ARBA00022833"/>
    </source>
</evidence>
<keyword evidence="5" id="KW-0547">Nucleotide-binding</keyword>
<evidence type="ECO:0000259" key="11">
    <source>
        <dbReference type="Pfam" id="PF01406"/>
    </source>
</evidence>
<evidence type="ECO:0000256" key="5">
    <source>
        <dbReference type="ARBA" id="ARBA00022741"/>
    </source>
</evidence>
<keyword evidence="9" id="KW-0030">Aminoacyl-tRNA synthetase</keyword>
<dbReference type="EMBL" id="ML991803">
    <property type="protein sequence ID" value="KAF2233843.1"/>
    <property type="molecule type" value="Genomic_DNA"/>
</dbReference>
<dbReference type="InterPro" id="IPR032678">
    <property type="entry name" value="tRNA-synt_1_cat_dom"/>
</dbReference>
<keyword evidence="3" id="KW-0436">Ligase</keyword>
<sequence>MARTSPPSLRIFDSLTKEKTIFSKADPDGKAVTWYTCGPTVYDEPHLGHARSAVSLDILRRVMRDYFGFKVRFVMNVTDVDDKIVLRGRYQYLGTRLQKEIESMERDKAVREAISVGRAAFKHYLSNHLPLLSSETTAKAYLVEANRAYADVVEGEPTDQNAKLKMHIKTCQSAAQALDALEKVPNDSPLSDFFYGAKDVLYPYLDHLYGSTVDSRDHSIFTAVARKFEKRYFDDMHALNVLDPDVTTRATEFIPKMVTYIERIIAKGFAYPTADGSVYFDIAAFEAEGHPYPRLEPGSRNNSALRADGEGSLANKSAIKRHDVDFALWKASRPGEPTWPSPWSKAGGRPGWHIECSVMASEVLGSEIDIHSGGEDLRFPHHDNELAQSTAYWSTKEKPAPWVNHFIHTGHLGIQGLKMSKSLKNFVTISEALERPEWTSRSLRICFLLGGWHEKIEVTQDILKAGAAWESRINNFFINAIDIMRASDGLTTESSSSLEETPAFTSLDKAKADLHEALCDSFDTPAAMRIIANFVGECNTTQLSRVAVLSASRWITRIVTIFGLNREGEDAVLGQNGDDDGSGQLQASALHSQIIAWHGAEIPHAAQQPVYAASKLRDDVRQYVLSARGDIDYAALEKLAEHIDTDLRQMANANADPYQATASRFHTDIQHVASEKASAGEILSLCDDFRDIHLYSLDIYLEDREGLPALVRPLDTPLKRALAEKRAAAAAEVAAKTKRKAEEAAKQSARDNQAKINPAELFKNELYSEWDEQGIPTRDAKGDEITKNSRKKLVKMYEKQQKVHREWLDKCERE</sequence>
<reference evidence="12" key="1">
    <citation type="journal article" date="2020" name="Stud. Mycol.">
        <title>101 Dothideomycetes genomes: a test case for predicting lifestyles and emergence of pathogens.</title>
        <authorList>
            <person name="Haridas S."/>
            <person name="Albert R."/>
            <person name="Binder M."/>
            <person name="Bloem J."/>
            <person name="Labutti K."/>
            <person name="Salamov A."/>
            <person name="Andreopoulos B."/>
            <person name="Baker S."/>
            <person name="Barry K."/>
            <person name="Bills G."/>
            <person name="Bluhm B."/>
            <person name="Cannon C."/>
            <person name="Castanera R."/>
            <person name="Culley D."/>
            <person name="Daum C."/>
            <person name="Ezra D."/>
            <person name="Gonzalez J."/>
            <person name="Henrissat B."/>
            <person name="Kuo A."/>
            <person name="Liang C."/>
            <person name="Lipzen A."/>
            <person name="Lutzoni F."/>
            <person name="Magnuson J."/>
            <person name="Mondo S."/>
            <person name="Nolan M."/>
            <person name="Ohm R."/>
            <person name="Pangilinan J."/>
            <person name="Park H.-J."/>
            <person name="Ramirez L."/>
            <person name="Alfaro M."/>
            <person name="Sun H."/>
            <person name="Tritt A."/>
            <person name="Yoshinaga Y."/>
            <person name="Zwiers L.-H."/>
            <person name="Turgeon B."/>
            <person name="Goodwin S."/>
            <person name="Spatafora J."/>
            <person name="Crous P."/>
            <person name="Grigoriev I."/>
        </authorList>
    </citation>
    <scope>NUCLEOTIDE SEQUENCE</scope>
    <source>
        <strain evidence="12">Tuck. ex Michener</strain>
    </source>
</reference>
<dbReference type="FunFam" id="3.40.50.620:FF:000186">
    <property type="entry name" value="Putative Cysteinyl-tRNA synthetase"/>
    <property type="match status" value="1"/>
</dbReference>
<proteinExistence type="inferred from homology"/>
<accession>A0A6A6H8L5</accession>
<keyword evidence="13" id="KW-1185">Reference proteome</keyword>
<evidence type="ECO:0000313" key="13">
    <source>
        <dbReference type="Proteomes" id="UP000800092"/>
    </source>
</evidence>
<dbReference type="PANTHER" id="PTHR10890:SF3">
    <property type="entry name" value="CYSTEINE--TRNA LIGASE, CYTOPLASMIC"/>
    <property type="match status" value="1"/>
</dbReference>
<dbReference type="PRINTS" id="PR00983">
    <property type="entry name" value="TRNASYNTHCYS"/>
</dbReference>
<evidence type="ECO:0000256" key="8">
    <source>
        <dbReference type="ARBA" id="ARBA00022917"/>
    </source>
</evidence>
<dbReference type="InterPro" id="IPR014729">
    <property type="entry name" value="Rossmann-like_a/b/a_fold"/>
</dbReference>
<keyword evidence="4" id="KW-0479">Metal-binding</keyword>
<dbReference type="GO" id="GO:0004817">
    <property type="term" value="F:cysteine-tRNA ligase activity"/>
    <property type="evidence" value="ECO:0007669"/>
    <property type="project" value="UniProtKB-EC"/>
</dbReference>
<protein>
    <recommendedName>
        <fullName evidence="2">cysteine--tRNA ligase</fullName>
        <ecNumber evidence="2">6.1.1.16</ecNumber>
    </recommendedName>
    <alternativeName>
        <fullName evidence="10">Cysteinyl-tRNA synthetase</fullName>
    </alternativeName>
</protein>
<dbReference type="EC" id="6.1.1.16" evidence="2"/>
<gene>
    <name evidence="12" type="ORF">EV356DRAFT_533382</name>
</gene>
<dbReference type="HAMAP" id="MF_00041">
    <property type="entry name" value="Cys_tRNA_synth"/>
    <property type="match status" value="1"/>
</dbReference>
<keyword evidence="6" id="KW-0862">Zinc</keyword>
<evidence type="ECO:0000313" key="12">
    <source>
        <dbReference type="EMBL" id="KAF2233843.1"/>
    </source>
</evidence>
<keyword evidence="7" id="KW-0067">ATP-binding</keyword>
<dbReference type="GO" id="GO:0005737">
    <property type="term" value="C:cytoplasm"/>
    <property type="evidence" value="ECO:0007669"/>
    <property type="project" value="TreeGrafter"/>
</dbReference>
<comment type="cofactor">
    <cofactor evidence="1">
        <name>Zn(2+)</name>
        <dbReference type="ChEBI" id="CHEBI:29105"/>
    </cofactor>
</comment>
<evidence type="ECO:0000256" key="1">
    <source>
        <dbReference type="ARBA" id="ARBA00001947"/>
    </source>
</evidence>